<feature type="region of interest" description="Disordered" evidence="1">
    <location>
        <begin position="56"/>
        <end position="97"/>
    </location>
</feature>
<proteinExistence type="predicted"/>
<protein>
    <submittedName>
        <fullName evidence="3">Uncharacterized protein</fullName>
    </submittedName>
</protein>
<accession>A0A316VPS5</accession>
<reference evidence="3 4" key="1">
    <citation type="journal article" date="2018" name="Mol. Biol. Evol.">
        <title>Broad Genomic Sampling Reveals a Smut Pathogenic Ancestry of the Fungal Clade Ustilaginomycotina.</title>
        <authorList>
            <person name="Kijpornyongpan T."/>
            <person name="Mondo S.J."/>
            <person name="Barry K."/>
            <person name="Sandor L."/>
            <person name="Lee J."/>
            <person name="Lipzen A."/>
            <person name="Pangilinan J."/>
            <person name="LaButti K."/>
            <person name="Hainaut M."/>
            <person name="Henrissat B."/>
            <person name="Grigoriev I.V."/>
            <person name="Spatafora J.W."/>
            <person name="Aime M.C."/>
        </authorList>
    </citation>
    <scope>NUCLEOTIDE SEQUENCE [LARGE SCALE GENOMIC DNA]</scope>
    <source>
        <strain evidence="3 4">MCA 4658</strain>
    </source>
</reference>
<sequence length="97" mass="10361">MKSFRLTLALSIAVQLSVITVSGGAIDVKRLLADNEQSLLTRAKGWHIESRCAPHEEGCAPPASLEKRTLGDKRSEDPVCATPGCKSDSPNDPSTQT</sequence>
<gene>
    <name evidence="3" type="ORF">IE81DRAFT_350093</name>
</gene>
<dbReference type="EMBL" id="KZ819461">
    <property type="protein sequence ID" value="PWN39522.1"/>
    <property type="molecule type" value="Genomic_DNA"/>
</dbReference>
<keyword evidence="2" id="KW-0732">Signal</keyword>
<evidence type="ECO:0000313" key="4">
    <source>
        <dbReference type="Proteomes" id="UP000245783"/>
    </source>
</evidence>
<feature type="compositionally biased region" description="Basic and acidic residues" evidence="1">
    <location>
        <begin position="65"/>
        <end position="77"/>
    </location>
</feature>
<dbReference type="RefSeq" id="XP_025366682.1">
    <property type="nucleotide sequence ID" value="XM_025516483.1"/>
</dbReference>
<dbReference type="AlphaFoldDB" id="A0A316VPS5"/>
<feature type="compositionally biased region" description="Polar residues" evidence="1">
    <location>
        <begin position="88"/>
        <end position="97"/>
    </location>
</feature>
<name>A0A316VPS5_9BASI</name>
<evidence type="ECO:0000256" key="2">
    <source>
        <dbReference type="SAM" id="SignalP"/>
    </source>
</evidence>
<dbReference type="Proteomes" id="UP000245783">
    <property type="component" value="Unassembled WGS sequence"/>
</dbReference>
<evidence type="ECO:0000313" key="3">
    <source>
        <dbReference type="EMBL" id="PWN39522.1"/>
    </source>
</evidence>
<keyword evidence="4" id="KW-1185">Reference proteome</keyword>
<feature type="chain" id="PRO_5016307007" evidence="2">
    <location>
        <begin position="25"/>
        <end position="97"/>
    </location>
</feature>
<organism evidence="3 4">
    <name type="scientific">Ceraceosorus guamensis</name>
    <dbReference type="NCBI Taxonomy" id="1522189"/>
    <lineage>
        <taxon>Eukaryota</taxon>
        <taxon>Fungi</taxon>
        <taxon>Dikarya</taxon>
        <taxon>Basidiomycota</taxon>
        <taxon>Ustilaginomycotina</taxon>
        <taxon>Exobasidiomycetes</taxon>
        <taxon>Ceraceosorales</taxon>
        <taxon>Ceraceosoraceae</taxon>
        <taxon>Ceraceosorus</taxon>
    </lineage>
</organism>
<evidence type="ECO:0000256" key="1">
    <source>
        <dbReference type="SAM" id="MobiDB-lite"/>
    </source>
</evidence>
<dbReference type="InParanoid" id="A0A316VPS5"/>
<dbReference type="GeneID" id="37038353"/>
<feature type="signal peptide" evidence="2">
    <location>
        <begin position="1"/>
        <end position="24"/>
    </location>
</feature>